<dbReference type="EMBL" id="JAUQOM010000001">
    <property type="protein sequence ID" value="MDO7833540.1"/>
    <property type="molecule type" value="Genomic_DNA"/>
</dbReference>
<keyword evidence="4" id="KW-0378">Hydrolase</keyword>
<feature type="domain" description="Fumarylacetoacetase-like C-terminal" evidence="3">
    <location>
        <begin position="169"/>
        <end position="353"/>
    </location>
</feature>
<keyword evidence="5" id="KW-1185">Reference proteome</keyword>
<dbReference type="PANTHER" id="PTHR42796:SF7">
    <property type="entry name" value="2-DEHYDRO-3-DEOXY-D-ARABINONATE DEHYDRATASE"/>
    <property type="match status" value="1"/>
</dbReference>
<evidence type="ECO:0000256" key="1">
    <source>
        <dbReference type="ARBA" id="ARBA00010211"/>
    </source>
</evidence>
<dbReference type="SUPFAM" id="SSF56529">
    <property type="entry name" value="FAH"/>
    <property type="match status" value="1"/>
</dbReference>
<dbReference type="InterPro" id="IPR036663">
    <property type="entry name" value="Fumarylacetoacetase_C_sf"/>
</dbReference>
<comment type="similarity">
    <text evidence="1">Belongs to the FAH family.</text>
</comment>
<dbReference type="InterPro" id="IPR051121">
    <property type="entry name" value="FAH"/>
</dbReference>
<accession>A0ABT8ZG72</accession>
<comment type="caution">
    <text evidence="4">The sequence shown here is derived from an EMBL/GenBank/DDBJ whole genome shotgun (WGS) entry which is preliminary data.</text>
</comment>
<organism evidence="4 5">
    <name type="scientific">Sphingobium cyanobacteriorum</name>
    <dbReference type="NCBI Taxonomy" id="3063954"/>
    <lineage>
        <taxon>Bacteria</taxon>
        <taxon>Pseudomonadati</taxon>
        <taxon>Pseudomonadota</taxon>
        <taxon>Alphaproteobacteria</taxon>
        <taxon>Sphingomonadales</taxon>
        <taxon>Sphingomonadaceae</taxon>
        <taxon>Sphingobium</taxon>
    </lineage>
</organism>
<dbReference type="PANTHER" id="PTHR42796">
    <property type="entry name" value="FUMARYLACETOACETATE HYDROLASE DOMAIN-CONTAINING PROTEIN 2A-RELATED"/>
    <property type="match status" value="1"/>
</dbReference>
<evidence type="ECO:0000313" key="5">
    <source>
        <dbReference type="Proteomes" id="UP001176471"/>
    </source>
</evidence>
<sequence>MMPGVSSLSAMTLPDCLPVDWRKGLFIGRVLTAAGPSPILVRDGIARDMSRIAPTVAQLVEMLPVAGDAGAILGPLDALDLPLLSPVDLQCVKACGVTFALSAIERVIEERARGDAAAAADIRGRLEERVGGSIRAVIPGSQEAAALKAALIEDGLWSQYLEVAIGPDAEVFTKAPVLSTVGAGAEIGIRSDSTWNNPEPEIVLLVNAAGSAIGATLGNDVNLRDFEGRSALLLGKAKDNNASCALGPLVRLFDADFTIDDVRNAEVALTIDGPEGYRLEGASRMDQISRDPLELVRQTLSEHQYPDGFALFLGTLFAPVQDRDDPGRGFTHKVGDVVAISTPRLGKLVNPVVTSKDAAPWTWGLTALMTNLAARGLLKDTAA</sequence>
<dbReference type="GO" id="GO:0016787">
    <property type="term" value="F:hydrolase activity"/>
    <property type="evidence" value="ECO:0007669"/>
    <property type="project" value="UniProtKB-KW"/>
</dbReference>
<evidence type="ECO:0000256" key="2">
    <source>
        <dbReference type="ARBA" id="ARBA00022723"/>
    </source>
</evidence>
<evidence type="ECO:0000259" key="3">
    <source>
        <dbReference type="Pfam" id="PF01557"/>
    </source>
</evidence>
<reference evidence="4" key="1">
    <citation type="submission" date="2023-07" db="EMBL/GenBank/DDBJ databases">
        <title>Bacterial whole genome sequence for Sphingobium sp. HBC34.</title>
        <authorList>
            <person name="Le V."/>
            <person name="Ko S.-R."/>
            <person name="Ahn C.-Y."/>
            <person name="Oh H.-M."/>
        </authorList>
    </citation>
    <scope>NUCLEOTIDE SEQUENCE</scope>
    <source>
        <strain evidence="4">HBC34</strain>
    </source>
</reference>
<keyword evidence="2" id="KW-0479">Metal-binding</keyword>
<gene>
    <name evidence="4" type="ORF">Q4610_00625</name>
</gene>
<dbReference type="RefSeq" id="WP_304534090.1">
    <property type="nucleotide sequence ID" value="NZ_JAUQOM010000001.1"/>
</dbReference>
<proteinExistence type="inferred from homology"/>
<dbReference type="Proteomes" id="UP001176471">
    <property type="component" value="Unassembled WGS sequence"/>
</dbReference>
<name>A0ABT8ZG72_9SPHN</name>
<protein>
    <submittedName>
        <fullName evidence="4">Fumarylacetoacetate hydrolase family protein</fullName>
    </submittedName>
</protein>
<evidence type="ECO:0000313" key="4">
    <source>
        <dbReference type="EMBL" id="MDO7833540.1"/>
    </source>
</evidence>
<dbReference type="Pfam" id="PF01557">
    <property type="entry name" value="FAA_hydrolase"/>
    <property type="match status" value="1"/>
</dbReference>
<dbReference type="InterPro" id="IPR011234">
    <property type="entry name" value="Fumarylacetoacetase-like_C"/>
</dbReference>
<dbReference type="Gene3D" id="3.90.850.10">
    <property type="entry name" value="Fumarylacetoacetase-like, C-terminal domain"/>
    <property type="match status" value="1"/>
</dbReference>